<dbReference type="EMBL" id="JAODUO010005221">
    <property type="protein sequence ID" value="KAK2141522.1"/>
    <property type="molecule type" value="Genomic_DNA"/>
</dbReference>
<sequence length="224" mass="25388">MKSRTDAADTMSSYFNDALNDEPMLQRPTANYELMNSTWALEISRPTDYQMRKRPEDAKRPCSPGSLVSDSSSCSSSVTGELPGEPKQRRLGKRSARRRKSMSARERNSRRLESNERERVRMHLLNDAFQELREVVPHIRLGRRLSKIETLALAKNYIKALTNVICEIRGEPATYDMVAKTDDARNNNNDDVVDDDDVDDDDDNDNDGASPTTPDTPFDDTQSV</sequence>
<proteinExistence type="predicted"/>
<keyword evidence="5" id="KW-1185">Reference proteome</keyword>
<dbReference type="GO" id="GO:0005634">
    <property type="term" value="C:nucleus"/>
    <property type="evidence" value="ECO:0007669"/>
    <property type="project" value="TreeGrafter"/>
</dbReference>
<evidence type="ECO:0000313" key="4">
    <source>
        <dbReference type="EMBL" id="KAK2182619.1"/>
    </source>
</evidence>
<dbReference type="SMART" id="SM00353">
    <property type="entry name" value="HLH"/>
    <property type="match status" value="1"/>
</dbReference>
<feature type="compositionally biased region" description="Low complexity" evidence="1">
    <location>
        <begin position="63"/>
        <end position="77"/>
    </location>
</feature>
<accession>A0AAD9NW93</accession>
<dbReference type="PANTHER" id="PTHR19290">
    <property type="entry name" value="BASIC HELIX-LOOP-HELIX PROTEIN NEUROGENIN-RELATED"/>
    <property type="match status" value="1"/>
</dbReference>
<dbReference type="AlphaFoldDB" id="A0AAD9NW93"/>
<dbReference type="InterPro" id="IPR036638">
    <property type="entry name" value="HLH_DNA-bd_sf"/>
</dbReference>
<evidence type="ECO:0000259" key="2">
    <source>
        <dbReference type="PROSITE" id="PS50888"/>
    </source>
</evidence>
<evidence type="ECO:0000313" key="5">
    <source>
        <dbReference type="Proteomes" id="UP001209878"/>
    </source>
</evidence>
<feature type="compositionally biased region" description="Basic and acidic residues" evidence="1">
    <location>
        <begin position="103"/>
        <end position="115"/>
    </location>
</feature>
<dbReference type="PANTHER" id="PTHR19290:SF167">
    <property type="entry name" value="PROTEIN DIMMED"/>
    <property type="match status" value="1"/>
</dbReference>
<feature type="compositionally biased region" description="Basic and acidic residues" evidence="1">
    <location>
        <begin position="50"/>
        <end position="60"/>
    </location>
</feature>
<feature type="region of interest" description="Disordered" evidence="1">
    <location>
        <begin position="43"/>
        <end position="115"/>
    </location>
</feature>
<dbReference type="GO" id="GO:0045944">
    <property type="term" value="P:positive regulation of transcription by RNA polymerase II"/>
    <property type="evidence" value="ECO:0007669"/>
    <property type="project" value="TreeGrafter"/>
</dbReference>
<organism evidence="4 5">
    <name type="scientific">Ridgeia piscesae</name>
    <name type="common">Tubeworm</name>
    <dbReference type="NCBI Taxonomy" id="27915"/>
    <lineage>
        <taxon>Eukaryota</taxon>
        <taxon>Metazoa</taxon>
        <taxon>Spiralia</taxon>
        <taxon>Lophotrochozoa</taxon>
        <taxon>Annelida</taxon>
        <taxon>Polychaeta</taxon>
        <taxon>Sedentaria</taxon>
        <taxon>Canalipalpata</taxon>
        <taxon>Sabellida</taxon>
        <taxon>Siboglinidae</taxon>
        <taxon>Ridgeia</taxon>
    </lineage>
</organism>
<dbReference type="GO" id="GO:0007423">
    <property type="term" value="P:sensory organ development"/>
    <property type="evidence" value="ECO:0007669"/>
    <property type="project" value="TreeGrafter"/>
</dbReference>
<dbReference type="InterPro" id="IPR050359">
    <property type="entry name" value="bHLH_transcription_factors"/>
</dbReference>
<dbReference type="GO" id="GO:0046983">
    <property type="term" value="F:protein dimerization activity"/>
    <property type="evidence" value="ECO:0007669"/>
    <property type="project" value="InterPro"/>
</dbReference>
<gene>
    <name evidence="4" type="ORF">NP493_345g03043</name>
    <name evidence="3" type="ORF">NP493_5229g00006</name>
</gene>
<dbReference type="Gene3D" id="4.10.280.10">
    <property type="entry name" value="Helix-loop-helix DNA-binding domain"/>
    <property type="match status" value="1"/>
</dbReference>
<reference evidence="4" key="1">
    <citation type="journal article" date="2023" name="Mol. Biol. Evol.">
        <title>Third-Generation Sequencing Reveals the Adaptive Role of the Epigenome in Three Deep-Sea Polychaetes.</title>
        <authorList>
            <person name="Perez M."/>
            <person name="Aroh O."/>
            <person name="Sun Y."/>
            <person name="Lan Y."/>
            <person name="Juniper S.K."/>
            <person name="Young C.R."/>
            <person name="Angers B."/>
            <person name="Qian P.Y."/>
        </authorList>
    </citation>
    <scope>NUCLEOTIDE SEQUENCE</scope>
    <source>
        <strain evidence="4">R07B-5</strain>
    </source>
</reference>
<protein>
    <recommendedName>
        <fullName evidence="2">BHLH domain-containing protein</fullName>
    </recommendedName>
</protein>
<comment type="caution">
    <text evidence="4">The sequence shown here is derived from an EMBL/GenBank/DDBJ whole genome shotgun (WGS) entry which is preliminary data.</text>
</comment>
<feature type="compositionally biased region" description="Basic residues" evidence="1">
    <location>
        <begin position="89"/>
        <end position="102"/>
    </location>
</feature>
<feature type="region of interest" description="Disordered" evidence="1">
    <location>
        <begin position="181"/>
        <end position="224"/>
    </location>
</feature>
<dbReference type="GO" id="GO:0000981">
    <property type="term" value="F:DNA-binding transcription factor activity, RNA polymerase II-specific"/>
    <property type="evidence" value="ECO:0007669"/>
    <property type="project" value="TreeGrafter"/>
</dbReference>
<feature type="compositionally biased region" description="Low complexity" evidence="1">
    <location>
        <begin position="211"/>
        <end position="224"/>
    </location>
</feature>
<dbReference type="InterPro" id="IPR011598">
    <property type="entry name" value="bHLH_dom"/>
</dbReference>
<dbReference type="Pfam" id="PF00010">
    <property type="entry name" value="HLH"/>
    <property type="match status" value="1"/>
</dbReference>
<feature type="compositionally biased region" description="Acidic residues" evidence="1">
    <location>
        <begin position="191"/>
        <end position="206"/>
    </location>
</feature>
<feature type="domain" description="BHLH" evidence="2">
    <location>
        <begin position="109"/>
        <end position="161"/>
    </location>
</feature>
<evidence type="ECO:0000256" key="1">
    <source>
        <dbReference type="SAM" id="MobiDB-lite"/>
    </source>
</evidence>
<dbReference type="PROSITE" id="PS50888">
    <property type="entry name" value="BHLH"/>
    <property type="match status" value="1"/>
</dbReference>
<dbReference type="EMBL" id="JAODUO010000345">
    <property type="protein sequence ID" value="KAK2182619.1"/>
    <property type="molecule type" value="Genomic_DNA"/>
</dbReference>
<dbReference type="GO" id="GO:0061564">
    <property type="term" value="P:axon development"/>
    <property type="evidence" value="ECO:0007669"/>
    <property type="project" value="TreeGrafter"/>
</dbReference>
<name>A0AAD9NW93_RIDPI</name>
<dbReference type="GO" id="GO:0070888">
    <property type="term" value="F:E-box binding"/>
    <property type="evidence" value="ECO:0007669"/>
    <property type="project" value="TreeGrafter"/>
</dbReference>
<evidence type="ECO:0000313" key="3">
    <source>
        <dbReference type="EMBL" id="KAK2141522.1"/>
    </source>
</evidence>
<dbReference type="SUPFAM" id="SSF47459">
    <property type="entry name" value="HLH, helix-loop-helix DNA-binding domain"/>
    <property type="match status" value="1"/>
</dbReference>
<dbReference type="Proteomes" id="UP001209878">
    <property type="component" value="Unassembled WGS sequence"/>
</dbReference>